<feature type="transmembrane region" description="Helical" evidence="1">
    <location>
        <begin position="53"/>
        <end position="73"/>
    </location>
</feature>
<accession>A0A080M0C4</accession>
<dbReference type="AlphaFoldDB" id="A0A080M0C4"/>
<name>A0A080M0C4_9PROT</name>
<keyword evidence="1" id="KW-0472">Membrane</keyword>
<evidence type="ECO:0000313" key="3">
    <source>
        <dbReference type="Proteomes" id="UP000021315"/>
    </source>
</evidence>
<sequence>MSNRSALGEYVYTDVEFRQYRRRRALRLLHTGVGFLLAYAMAWSVVALTRGDWLTLILQGVSVCGGAWVWFCLCRGQLGLAGHSYFCIVIPVVAGMIALEGVTGPFLSMSHYHLLPLIGGAYLLFFEHGKRGRRVYVSTCLR</sequence>
<evidence type="ECO:0000256" key="1">
    <source>
        <dbReference type="SAM" id="Phobius"/>
    </source>
</evidence>
<dbReference type="RefSeq" id="WP_034953763.1">
    <property type="nucleotide sequence ID" value="NZ_JDST02000141.1"/>
</dbReference>
<reference evidence="2" key="1">
    <citation type="submission" date="2014-02" db="EMBL/GenBank/DDBJ databases">
        <title>Expanding our view of genomic diversity in Candidatus Accumulibacter clades.</title>
        <authorList>
            <person name="Skennerton C.T."/>
            <person name="Barr J.J."/>
            <person name="Slater F.R."/>
            <person name="Bond P.L."/>
            <person name="Tyson G.W."/>
        </authorList>
    </citation>
    <scope>NUCLEOTIDE SEQUENCE [LARGE SCALE GENOMIC DNA]</scope>
</reference>
<gene>
    <name evidence="2" type="ORF">AW06_004355</name>
</gene>
<protein>
    <submittedName>
        <fullName evidence="2">Uncharacterized protein</fullName>
    </submittedName>
</protein>
<feature type="transmembrane region" description="Helical" evidence="1">
    <location>
        <begin position="28"/>
        <end position="47"/>
    </location>
</feature>
<feature type="transmembrane region" description="Helical" evidence="1">
    <location>
        <begin position="85"/>
        <end position="103"/>
    </location>
</feature>
<dbReference type="EMBL" id="JDST02000141">
    <property type="protein sequence ID" value="KFB74707.1"/>
    <property type="molecule type" value="Genomic_DNA"/>
</dbReference>
<comment type="caution">
    <text evidence="2">The sequence shown here is derived from an EMBL/GenBank/DDBJ whole genome shotgun (WGS) entry which is preliminary data.</text>
</comment>
<dbReference type="Proteomes" id="UP000021315">
    <property type="component" value="Unassembled WGS sequence"/>
</dbReference>
<evidence type="ECO:0000313" key="2">
    <source>
        <dbReference type="EMBL" id="KFB74707.1"/>
    </source>
</evidence>
<keyword evidence="1" id="KW-0812">Transmembrane</keyword>
<proteinExistence type="predicted"/>
<organism evidence="2 3">
    <name type="scientific">Candidatus Accumulibacter cognatus</name>
    <dbReference type="NCBI Taxonomy" id="2954383"/>
    <lineage>
        <taxon>Bacteria</taxon>
        <taxon>Pseudomonadati</taxon>
        <taxon>Pseudomonadota</taxon>
        <taxon>Betaproteobacteria</taxon>
        <taxon>Candidatus Accumulibacter</taxon>
    </lineage>
</organism>
<keyword evidence="1" id="KW-1133">Transmembrane helix</keyword>
<feature type="transmembrane region" description="Helical" evidence="1">
    <location>
        <begin position="109"/>
        <end position="126"/>
    </location>
</feature>
<keyword evidence="3" id="KW-1185">Reference proteome</keyword>